<protein>
    <submittedName>
        <fullName evidence="2">Stalk domain-containing protein</fullName>
    </submittedName>
</protein>
<dbReference type="InterPro" id="IPR012854">
    <property type="entry name" value="Cu_amine_oxidase-like_N"/>
</dbReference>
<evidence type="ECO:0000313" key="3">
    <source>
        <dbReference type="Proteomes" id="UP001596378"/>
    </source>
</evidence>
<evidence type="ECO:0000313" key="2">
    <source>
        <dbReference type="EMBL" id="MFC7150825.1"/>
    </source>
</evidence>
<dbReference type="Pfam" id="PF07833">
    <property type="entry name" value="Cu_amine_oxidN1"/>
    <property type="match status" value="1"/>
</dbReference>
<sequence length="1127" mass="118208">MLAAFAIVISFFHQPQGAKAATPIRIFIDGQILQTDQPPLLIGGYTMVPLRGIFEALNAQVLWNQKAKTVTAKKRDTTIVLTIGAKTATINNETVTLDSPARVLAGRTMVPVRFVSEALGDDVRWDKLSQSVLITTKTVQQVGKVTQLGVTEVSQNGDGRDLQVSFSPPSDQSNVSGYRILVVKAENVASFNLAKALSVRAANYTSVNKSGSYQRITLTSQSRDVDGALLRANQAYKVFVLTIGQDTNALSDSSISITLRAVPAVGQATNVKVEDIGDLGDGRDLRVSFSRATNESNISGYRVMVVKTANASGFNLSQANGMSSSYYTNVSKTSGTGALSVTLNSSARDTSGDLIRNGTAYTAFVMTVSSNTTNWAHALSSGSASVTLGSSAQTPVITGVADVDDNGDGRDLQVTFNKASDESRIASYRIFVVREGDYASFNLTEANRVSSGNYYDQYRTGSNYNLVLSSNMKDTKGNKLANGVDYRVFVMGVSNNSAYANTLSAASASIRLTNSGVQAVTNLSVSDVADYNNGRDLQVSFTKATNESLIKNYRVFVVKEAKVGTFGLAAANAVTNSNNYTTINKTNANIAQSLAAGARDVDGETIRNGVTYRVFVMSVGTASGSNALSSMSASIQLSNNNVTAVTNVAVSDVADYNNGQDLRVSFTKAANENNIAHYRAYVVKENAAAYFNLNTANAVAHYTTIYKKGTNIVQELNADSRDIDGTLIQNGIKYKVFILSVGVSNVYGNALSTASATIQLENKGTVTAATNVTGADVADNGNGQDLRVSFTKASVETNISEYRIFVVQDAAAYQFNLNNANSITNPALYTRVAVGANYNAVLASTAVDSFNQPIKNNVPYRIFVLSVGFGPSYGVNALSTASPAVTLTTSGAPAATGVAVSDTGDSGTGADLRVSFNKAADESNIQEYRVFVVKSGSTFTLATAVNAAPYAAFAPNGTNPILNLGAVPTDTNGADITNNVSYQVYVLSVAKTGSSSLSSPSAAISLSSPIQVGEVTNVGVAQVSADKLLVTWTLPGSQTGIKQYAVFVVNSNGTLNVNTAYNLLNQAPATANPEANSAELLLGSPVVGGGTVTAGTAYQIYVLTVAEGANPTLHKLSAPVSITTAAP</sequence>
<dbReference type="RefSeq" id="WP_378107452.1">
    <property type="nucleotide sequence ID" value="NZ_JBHSUP010000026.1"/>
</dbReference>
<dbReference type="Gene3D" id="3.30.457.10">
    <property type="entry name" value="Copper amine oxidase-like, N-terminal domain"/>
    <property type="match status" value="1"/>
</dbReference>
<evidence type="ECO:0000259" key="1">
    <source>
        <dbReference type="Pfam" id="PF07833"/>
    </source>
</evidence>
<proteinExistence type="predicted"/>
<dbReference type="InterPro" id="IPR036582">
    <property type="entry name" value="Mao_N_sf"/>
</dbReference>
<dbReference type="EMBL" id="JBHTAI010000012">
    <property type="protein sequence ID" value="MFC7150825.1"/>
    <property type="molecule type" value="Genomic_DNA"/>
</dbReference>
<name>A0ABW2FFV6_9BACL</name>
<dbReference type="SUPFAM" id="SSF49265">
    <property type="entry name" value="Fibronectin type III"/>
    <property type="match status" value="1"/>
</dbReference>
<feature type="domain" description="Copper amine oxidase-like N-terminal" evidence="1">
    <location>
        <begin position="28"/>
        <end position="134"/>
    </location>
</feature>
<dbReference type="Proteomes" id="UP001596378">
    <property type="component" value="Unassembled WGS sequence"/>
</dbReference>
<accession>A0ABW2FFV6</accession>
<reference evidence="3" key="1">
    <citation type="journal article" date="2019" name="Int. J. Syst. Evol. Microbiol.">
        <title>The Global Catalogue of Microorganisms (GCM) 10K type strain sequencing project: providing services to taxonomists for standard genome sequencing and annotation.</title>
        <authorList>
            <consortium name="The Broad Institute Genomics Platform"/>
            <consortium name="The Broad Institute Genome Sequencing Center for Infectious Disease"/>
            <person name="Wu L."/>
            <person name="Ma J."/>
        </authorList>
    </citation>
    <scope>NUCLEOTIDE SEQUENCE [LARGE SCALE GENOMIC DNA]</scope>
    <source>
        <strain evidence="3">KCTC 12907</strain>
    </source>
</reference>
<dbReference type="SUPFAM" id="SSF55383">
    <property type="entry name" value="Copper amine oxidase, domain N"/>
    <property type="match status" value="1"/>
</dbReference>
<keyword evidence="3" id="KW-1185">Reference proteome</keyword>
<gene>
    <name evidence="2" type="ORF">ACFQMJ_20010</name>
</gene>
<organism evidence="2 3">
    <name type="scientific">Cohnella cellulosilytica</name>
    <dbReference type="NCBI Taxonomy" id="986710"/>
    <lineage>
        <taxon>Bacteria</taxon>
        <taxon>Bacillati</taxon>
        <taxon>Bacillota</taxon>
        <taxon>Bacilli</taxon>
        <taxon>Bacillales</taxon>
        <taxon>Paenibacillaceae</taxon>
        <taxon>Cohnella</taxon>
    </lineage>
</organism>
<dbReference type="InterPro" id="IPR036116">
    <property type="entry name" value="FN3_sf"/>
</dbReference>
<comment type="caution">
    <text evidence="2">The sequence shown here is derived from an EMBL/GenBank/DDBJ whole genome shotgun (WGS) entry which is preliminary data.</text>
</comment>